<dbReference type="SMART" id="SM00249">
    <property type="entry name" value="PHD"/>
    <property type="match status" value="2"/>
</dbReference>
<dbReference type="GO" id="GO:0008270">
    <property type="term" value="F:zinc ion binding"/>
    <property type="evidence" value="ECO:0007669"/>
    <property type="project" value="UniProtKB-KW"/>
</dbReference>
<feature type="compositionally biased region" description="Basic residues" evidence="7">
    <location>
        <begin position="591"/>
        <end position="600"/>
    </location>
</feature>
<dbReference type="SUPFAM" id="SSF55729">
    <property type="entry name" value="Acyl-CoA N-acyltransferases (Nat)"/>
    <property type="match status" value="1"/>
</dbReference>
<evidence type="ECO:0000256" key="5">
    <source>
        <dbReference type="ARBA" id="ARBA00023242"/>
    </source>
</evidence>
<feature type="domain" description="PHD-type" evidence="8">
    <location>
        <begin position="730"/>
        <end position="775"/>
    </location>
</feature>
<dbReference type="GO" id="GO:0045944">
    <property type="term" value="P:positive regulation of transcription by RNA polymerase II"/>
    <property type="evidence" value="ECO:0007669"/>
    <property type="project" value="TreeGrafter"/>
</dbReference>
<keyword evidence="4" id="KW-0862">Zinc</keyword>
<keyword evidence="5" id="KW-0539">Nucleus</keyword>
<dbReference type="GO" id="GO:0042393">
    <property type="term" value="F:histone binding"/>
    <property type="evidence" value="ECO:0007669"/>
    <property type="project" value="TreeGrafter"/>
</dbReference>
<evidence type="ECO:0000256" key="6">
    <source>
        <dbReference type="PROSITE-ProRule" id="PRU00146"/>
    </source>
</evidence>
<dbReference type="InterPro" id="IPR011011">
    <property type="entry name" value="Znf_FYVE_PHD"/>
</dbReference>
<proteinExistence type="predicted"/>
<evidence type="ECO:0000256" key="7">
    <source>
        <dbReference type="SAM" id="MobiDB-lite"/>
    </source>
</evidence>
<sequence>MKREVAYVLEVQSQLVGSLGENRSCITQSPPETRATCCTEAESVCPKRFRVTDVNGFIVYTRLKKSRINGCSKLRENPVNGRIKSLEEEPELDSTSSSIEEEGLATDNVLEKNEALDKQVQANHLVDSGIEAGIVAEAVNRKEPNGSAVEEEEVGLGNADCKENVALLRQYSRATLKMKVTMEAADGRASSVVEQISQSEQSTADKEGVAEAPLNFMESSKPPKRSTRSALKLMEEQVEVTVHGMEVIDNRSNCRAISAVGSISRSEQSPSDKEGLGEAPLNFTESRKPRRFTRSTLKAKEEPVEVTVQGVEAIDHETTSRIDVEMIAEGSALAASKKNLELKMSKKISVDKKPMTVKELFETGLLEGVPVIYMGGKKAFGLRGTVKDVGILCSCSLCKGFRVIPPSQFEIHACNQYRRAAQYVCFENGKSLLDVLKACRAAPLHELEATIQSAISSSAEDRSFICIKCKGSFPPSCVGKLGPLCISCSDSKESGDGPSCAIVDIRTRLPEPEPYLIPKLPKSDSTFDSPQCSKLKITRKSSKTDLLAVTYKSAFVHKSSRLRSQWKTTSKSIKTDLITKASKSASVPISSKRKSQRKSAPKSSKPAAISKSFKNASAYVSLQNKCQWKLTTKRDQRLHKLVFEEGGLPDGTEVAYYGRGQKMLEGYKKGFGIFCCCCNCEVSPSQFEVHAGWASRKKPYSYIYLSNGVSLHELAISLSKGRKYSAKDNDDVCVICADGGNLLLCDGCPRAFHKDCASLSSVPRGDWYCRYCENMFQREKFVEHNANAIAAGRVSGIDPIEQLTKRCIRIVKSIEQELSGCAICRLHDFSKSGFGPRTVILCDQCEKEHHVGCLKTQKIANLKELPKGKWFCCVDCSKIHSTLQKLLICGAERLPDSFLNVLKKKHEEKELGTITDIDVRWRLLSSKISSSETRSLLSQAVGIFHECFDPIVDSATGRDLIPYMVYGRNLKGQEYGGMYCAILTVNSTVVSAGILRVFGLEVAELPLVATSKDNHGKGYFQLLFSCIEKLLGVLNVKTLVLPAAAEAESIWTDRFGFQKIKPDQLSRYRRSCCQMVTFQGTSMLQKSIPACSVVNKSTGGFIESCCAVE</sequence>
<dbReference type="InterPro" id="IPR019786">
    <property type="entry name" value="Zinc_finger_PHD-type_CS"/>
</dbReference>
<dbReference type="PROSITE" id="PS50016">
    <property type="entry name" value="ZF_PHD_2"/>
    <property type="match status" value="1"/>
</dbReference>
<organism evidence="9 10">
    <name type="scientific">Tripterygium wilfordii</name>
    <name type="common">Thunder God vine</name>
    <dbReference type="NCBI Taxonomy" id="458696"/>
    <lineage>
        <taxon>Eukaryota</taxon>
        <taxon>Viridiplantae</taxon>
        <taxon>Streptophyta</taxon>
        <taxon>Embryophyta</taxon>
        <taxon>Tracheophyta</taxon>
        <taxon>Spermatophyta</taxon>
        <taxon>Magnoliopsida</taxon>
        <taxon>eudicotyledons</taxon>
        <taxon>Gunneridae</taxon>
        <taxon>Pentapetalae</taxon>
        <taxon>rosids</taxon>
        <taxon>fabids</taxon>
        <taxon>Celastrales</taxon>
        <taxon>Celastraceae</taxon>
        <taxon>Tripterygium</taxon>
    </lineage>
</organism>
<dbReference type="Pfam" id="PF23209">
    <property type="entry name" value="IDM1_C"/>
    <property type="match status" value="1"/>
</dbReference>
<keyword evidence="10" id="KW-1185">Reference proteome</keyword>
<dbReference type="Proteomes" id="UP000593562">
    <property type="component" value="Unassembled WGS sequence"/>
</dbReference>
<feature type="region of interest" description="Disordered" evidence="7">
    <location>
        <begin position="584"/>
        <end position="607"/>
    </location>
</feature>
<dbReference type="CDD" id="cd15539">
    <property type="entry name" value="PHD1_AIRE"/>
    <property type="match status" value="1"/>
</dbReference>
<dbReference type="GO" id="GO:0003682">
    <property type="term" value="F:chromatin binding"/>
    <property type="evidence" value="ECO:0007669"/>
    <property type="project" value="TreeGrafter"/>
</dbReference>
<evidence type="ECO:0000256" key="3">
    <source>
        <dbReference type="ARBA" id="ARBA00022771"/>
    </source>
</evidence>
<evidence type="ECO:0000256" key="4">
    <source>
        <dbReference type="ARBA" id="ARBA00022833"/>
    </source>
</evidence>
<dbReference type="Pfam" id="PF23011">
    <property type="entry name" value="PHD-1st_NSD"/>
    <property type="match status" value="1"/>
</dbReference>
<dbReference type="AlphaFoldDB" id="A0A7J7DNB4"/>
<evidence type="ECO:0000256" key="2">
    <source>
        <dbReference type="ARBA" id="ARBA00022723"/>
    </source>
</evidence>
<dbReference type="InterPro" id="IPR019787">
    <property type="entry name" value="Znf_PHD-finger"/>
</dbReference>
<keyword evidence="3 6" id="KW-0863">Zinc-finger</keyword>
<evidence type="ECO:0000313" key="10">
    <source>
        <dbReference type="Proteomes" id="UP000593562"/>
    </source>
</evidence>
<dbReference type="PROSITE" id="PS01359">
    <property type="entry name" value="ZF_PHD_1"/>
    <property type="match status" value="1"/>
</dbReference>
<dbReference type="InterPro" id="IPR059153">
    <property type="entry name" value="NSD_PHD-1st"/>
</dbReference>
<protein>
    <recommendedName>
        <fullName evidence="8">PHD-type domain-containing protein</fullName>
    </recommendedName>
</protein>
<feature type="region of interest" description="Disordered" evidence="7">
    <location>
        <begin position="82"/>
        <end position="101"/>
    </location>
</feature>
<feature type="region of interest" description="Disordered" evidence="7">
    <location>
        <begin position="261"/>
        <end position="292"/>
    </location>
</feature>
<name>A0A7J7DNB4_TRIWF</name>
<evidence type="ECO:0000313" key="9">
    <source>
        <dbReference type="EMBL" id="KAF5747855.1"/>
    </source>
</evidence>
<dbReference type="InterPro" id="IPR056511">
    <property type="entry name" value="IDM1_C"/>
</dbReference>
<dbReference type="FunFam" id="3.30.40.10:FF:000494">
    <property type="entry name" value="Acyl-CoA N-acyltransferase with RING/FYVE/PHD-type zinc finger domain"/>
    <property type="match status" value="1"/>
</dbReference>
<accession>A0A7J7DNB4</accession>
<dbReference type="GO" id="GO:0005634">
    <property type="term" value="C:nucleus"/>
    <property type="evidence" value="ECO:0007669"/>
    <property type="project" value="UniProtKB-SubCell"/>
</dbReference>
<gene>
    <name evidence="9" type="ORF">HS088_TW05G00584</name>
</gene>
<dbReference type="EMBL" id="JAAARO010000005">
    <property type="protein sequence ID" value="KAF5747855.1"/>
    <property type="molecule type" value="Genomic_DNA"/>
</dbReference>
<comment type="subcellular location">
    <subcellularLocation>
        <location evidence="1">Nucleus</location>
    </subcellularLocation>
</comment>
<dbReference type="OrthoDB" id="1903104at2759"/>
<dbReference type="PANTHER" id="PTHR47025">
    <property type="entry name" value="AUTOIMMUNE REGULATOR"/>
    <property type="match status" value="1"/>
</dbReference>
<dbReference type="InterPro" id="IPR032308">
    <property type="entry name" value="TDBD"/>
</dbReference>
<dbReference type="GO" id="GO:0000977">
    <property type="term" value="F:RNA polymerase II transcription regulatory region sequence-specific DNA binding"/>
    <property type="evidence" value="ECO:0007669"/>
    <property type="project" value="TreeGrafter"/>
</dbReference>
<dbReference type="SUPFAM" id="SSF57903">
    <property type="entry name" value="FYVE/PHD zinc finger"/>
    <property type="match status" value="2"/>
</dbReference>
<dbReference type="InterPro" id="IPR013083">
    <property type="entry name" value="Znf_RING/FYVE/PHD"/>
</dbReference>
<dbReference type="InterPro" id="IPR016181">
    <property type="entry name" value="Acyl_CoA_acyltransferase"/>
</dbReference>
<dbReference type="InterPro" id="IPR001965">
    <property type="entry name" value="Znf_PHD"/>
</dbReference>
<dbReference type="InParanoid" id="A0A7J7DNB4"/>
<dbReference type="Pfam" id="PF16135">
    <property type="entry name" value="TDBD"/>
    <property type="match status" value="2"/>
</dbReference>
<keyword evidence="2" id="KW-0479">Metal-binding</keyword>
<reference evidence="9 10" key="1">
    <citation type="journal article" date="2020" name="Nat. Commun.">
        <title>Genome of Tripterygium wilfordii and identification of cytochrome P450 involved in triptolide biosynthesis.</title>
        <authorList>
            <person name="Tu L."/>
            <person name="Su P."/>
            <person name="Zhang Z."/>
            <person name="Gao L."/>
            <person name="Wang J."/>
            <person name="Hu T."/>
            <person name="Zhou J."/>
            <person name="Zhang Y."/>
            <person name="Zhao Y."/>
            <person name="Liu Y."/>
            <person name="Song Y."/>
            <person name="Tong Y."/>
            <person name="Lu Y."/>
            <person name="Yang J."/>
            <person name="Xu C."/>
            <person name="Jia M."/>
            <person name="Peters R.J."/>
            <person name="Huang L."/>
            <person name="Gao W."/>
        </authorList>
    </citation>
    <scope>NUCLEOTIDE SEQUENCE [LARGE SCALE GENOMIC DNA]</scope>
    <source>
        <strain evidence="10">cv. XIE 37</strain>
        <tissue evidence="9">Leaf</tissue>
    </source>
</reference>
<evidence type="ECO:0000259" key="8">
    <source>
        <dbReference type="PROSITE" id="PS50016"/>
    </source>
</evidence>
<dbReference type="PANTHER" id="PTHR47025:SF28">
    <property type="entry name" value="ACYL-COA N-ACYLTRANSFERASE WITH RING_FYVE_PHD-TYPE ZINC FINGER DOMAIN-CONTAINING PROTEIN"/>
    <property type="match status" value="1"/>
</dbReference>
<dbReference type="FunCoup" id="A0A7J7DNB4">
    <property type="interactions" value="1399"/>
</dbReference>
<evidence type="ECO:0000256" key="1">
    <source>
        <dbReference type="ARBA" id="ARBA00004123"/>
    </source>
</evidence>
<comment type="caution">
    <text evidence="9">The sequence shown here is derived from an EMBL/GenBank/DDBJ whole genome shotgun (WGS) entry which is preliminary data.</text>
</comment>
<dbReference type="Gene3D" id="3.30.40.10">
    <property type="entry name" value="Zinc/RING finger domain, C3HC4 (zinc finger)"/>
    <property type="match status" value="2"/>
</dbReference>